<dbReference type="PANTHER" id="PTHR44119">
    <property type="entry name" value="MAGNESIUM-CHELATASE SUBUNIT CHLH, CHLOROPLASTIC"/>
    <property type="match status" value="1"/>
</dbReference>
<protein>
    <submittedName>
        <fullName evidence="2">Cobaltochelatase subunit CobN</fullName>
        <ecNumber evidence="2">6.6.1.2</ecNumber>
    </submittedName>
</protein>
<evidence type="ECO:0000259" key="1">
    <source>
        <dbReference type="Pfam" id="PF02514"/>
    </source>
</evidence>
<accession>A0ABR9X559</accession>
<reference evidence="2 3" key="1">
    <citation type="journal article" date="2021" name="Int. J. Syst. Evol. Microbiol.">
        <title>Salipiger mangrovisoli sp. nov., isolated from mangrove soil and the proposal for the reclassification of Paraphaeobacter pallidus as Salipiger pallidus comb. nov.</title>
        <authorList>
            <person name="Du J."/>
            <person name="Liu Y."/>
            <person name="Pei T."/>
            <person name="Deng M.R."/>
            <person name="Zhu H."/>
        </authorList>
    </citation>
    <scope>NUCLEOTIDE SEQUENCE [LARGE SCALE GENOMIC DNA]</scope>
    <source>
        <strain evidence="2 3">6D45A</strain>
    </source>
</reference>
<evidence type="ECO:0000313" key="3">
    <source>
        <dbReference type="Proteomes" id="UP000607796"/>
    </source>
</evidence>
<dbReference type="EMBL" id="JADFFK010000013">
    <property type="protein sequence ID" value="MBE9638654.1"/>
    <property type="molecule type" value="Genomic_DNA"/>
</dbReference>
<gene>
    <name evidence="2" type="primary">cobN</name>
    <name evidence="2" type="ORF">IQ782_17495</name>
</gene>
<evidence type="ECO:0000313" key="2">
    <source>
        <dbReference type="EMBL" id="MBE9638654.1"/>
    </source>
</evidence>
<dbReference type="RefSeq" id="WP_194135951.1">
    <property type="nucleotide sequence ID" value="NZ_JADFFK010000013.1"/>
</dbReference>
<dbReference type="Pfam" id="PF02514">
    <property type="entry name" value="CobN-Mg_chel"/>
    <property type="match status" value="1"/>
</dbReference>
<dbReference type="Proteomes" id="UP000607796">
    <property type="component" value="Unassembled WGS sequence"/>
</dbReference>
<sequence length="1122" mass="119074">MHVVFRESHGLEGLETPVDLNQDPADLVVLSFSDSDLGAFAEAWHQGGGRAGDLPSLRLANLAQLRHPLSVDTYAERTLEGAKGILVRLIGGRSYWDYGLSQLQALAQRRGMALAVLPGDGRPDPQLDAVSTLPISTLRRLAQLCDAGGTRAAQAALSQLALASGLTAAPVCAAQTLPEIGLWTPETGAEALDPSQAPDVLGDDAPLLEARGAAPRAPRRIWQEKKARRILLVFYRAYLVAADMAPITALFDSFRAEGCDVVGLFAPSLKAPAAAATLRAAVAGIAPDAIVNATAFSARGARGAPLDAAGVPVFQVALATSTEAAWAEAERGLSPADLAMHVVLPEVDGRLFAGVVSFKQPGARDPDLQFARNLHAPHAPGIARAVARVMGWLRLTAKPAAERRVALMLSTYPGKTWNLGHAVGLDAPASARAILEDLRAAGYAVPSPASDLGPALQQRRLALPLAEYAQDLARLPRALRNQLADTWGAAESDPLCQDGAFHVAAFFQGTALIALQPERGLAAARGPEYHDLARVPRHSYVAVYLWLQHHVDALIHVGAHGTLEWLPGKAVALSDACWPQVLTGALPVLYPFIVNDPGEAAQAKRRIGALTLGHLPPPLRDSETPDGLAHLEALLDEFSTADGLDPRRRDRLQAEIRAEARARGLDSDLGLDAACSAAEAIPRIDRFVCDIKDSRFGEGLHVWGRTPQGTDAPEIAASAQAERAALVAALDGRRIEAGPSGSPWRGRRDVLPSGRNLYTTDPRAVPTRAAFAQGAALAEALVRRHLQDSGDWPRGLVVDLWGSATMRTAGEEFAMALHLIGIRPRWDPESGRVCGFEILPIAELERPRIDVTLRVSGLFRDVFPALAALFTEAVAALAKRDEAPEWNPYAGTVPGARVYGPAPGSFGLGMAVAPDELDEASRRAAGEAWLAASSWALSGAGAARDEAGIRARVAQADAFVHPQDLPETDLLLAADYAAHEAGFAAAQALVGGRAALYHLDSTDPARPRARALSEEIARVVQARAANPRWIAGMRRHGLRGAAEIAATLEHMAAFAHLAGVVGGHLFDLYHAATLGDPETERFLRAANPAAHAAMSARFRALHEAGLWTSRRNSVIAALEERP</sequence>
<dbReference type="CDD" id="cd10150">
    <property type="entry name" value="CobN_like"/>
    <property type="match status" value="1"/>
</dbReference>
<dbReference type="InterPro" id="IPR003672">
    <property type="entry name" value="CobN/Mg_chltase"/>
</dbReference>
<keyword evidence="2" id="KW-0436">Ligase</keyword>
<dbReference type="NCBIfam" id="NF008973">
    <property type="entry name" value="PRK12321.1"/>
    <property type="match status" value="1"/>
</dbReference>
<dbReference type="EC" id="6.6.1.2" evidence="2"/>
<proteinExistence type="predicted"/>
<comment type="caution">
    <text evidence="2">The sequence shown here is derived from an EMBL/GenBank/DDBJ whole genome shotgun (WGS) entry which is preliminary data.</text>
</comment>
<keyword evidence="3" id="KW-1185">Reference proteome</keyword>
<dbReference type="PANTHER" id="PTHR44119:SF4">
    <property type="entry name" value="AEROBIC COBALTOCHELATASE SUBUNIT COBN"/>
    <property type="match status" value="1"/>
</dbReference>
<organism evidence="2 3">
    <name type="scientific">Salipiger mangrovisoli</name>
    <dbReference type="NCBI Taxonomy" id="2865933"/>
    <lineage>
        <taxon>Bacteria</taxon>
        <taxon>Pseudomonadati</taxon>
        <taxon>Pseudomonadota</taxon>
        <taxon>Alphaproteobacteria</taxon>
        <taxon>Rhodobacterales</taxon>
        <taxon>Roseobacteraceae</taxon>
        <taxon>Salipiger</taxon>
    </lineage>
</organism>
<feature type="domain" description="CobN/magnesium chelatase" evidence="1">
    <location>
        <begin position="167"/>
        <end position="714"/>
    </location>
</feature>
<name>A0ABR9X559_9RHOB</name>
<dbReference type="GO" id="GO:0051116">
    <property type="term" value="F:cobaltochelatase activity"/>
    <property type="evidence" value="ECO:0007669"/>
    <property type="project" value="UniProtKB-EC"/>
</dbReference>